<dbReference type="SUPFAM" id="SSF55021">
    <property type="entry name" value="ACT-like"/>
    <property type="match status" value="1"/>
</dbReference>
<organism evidence="2 3">
    <name type="scientific">Staphylococcus saccharolyticus</name>
    <dbReference type="NCBI Taxonomy" id="33028"/>
    <lineage>
        <taxon>Bacteria</taxon>
        <taxon>Bacillati</taxon>
        <taxon>Bacillota</taxon>
        <taxon>Bacilli</taxon>
        <taxon>Bacillales</taxon>
        <taxon>Staphylococcaceae</taxon>
        <taxon>Staphylococcus</taxon>
    </lineage>
</organism>
<reference evidence="2 3" key="1">
    <citation type="submission" date="2018-06" db="EMBL/GenBank/DDBJ databases">
        <authorList>
            <consortium name="Pathogen Informatics"/>
            <person name="Doyle S."/>
        </authorList>
    </citation>
    <scope>NUCLEOTIDE SEQUENCE [LARGE SCALE GENOMIC DNA]</scope>
    <source>
        <strain evidence="2 3">NCTC11807</strain>
    </source>
</reference>
<dbReference type="AlphaFoldDB" id="A0A380H4Y4"/>
<evidence type="ECO:0000313" key="3">
    <source>
        <dbReference type="Proteomes" id="UP000255425"/>
    </source>
</evidence>
<evidence type="ECO:0000259" key="1">
    <source>
        <dbReference type="PROSITE" id="PS51671"/>
    </source>
</evidence>
<dbReference type="EMBL" id="UHDZ01000001">
    <property type="protein sequence ID" value="SUM70699.1"/>
    <property type="molecule type" value="Genomic_DNA"/>
</dbReference>
<dbReference type="Pfam" id="PF19304">
    <property type="entry name" value="PGDH_inter"/>
    <property type="match status" value="1"/>
</dbReference>
<dbReference type="EC" id="1.1.1.95" evidence="2"/>
<dbReference type="Proteomes" id="UP000255425">
    <property type="component" value="Unassembled WGS sequence"/>
</dbReference>
<dbReference type="Pfam" id="PF01842">
    <property type="entry name" value="ACT"/>
    <property type="match status" value="1"/>
</dbReference>
<dbReference type="PROSITE" id="PS51671">
    <property type="entry name" value="ACT"/>
    <property type="match status" value="1"/>
</dbReference>
<gene>
    <name evidence="2" type="primary">serA_1</name>
    <name evidence="2" type="ORF">NCTC11807_01306</name>
</gene>
<feature type="domain" description="ACT" evidence="1">
    <location>
        <begin position="164"/>
        <end position="224"/>
    </location>
</feature>
<proteinExistence type="predicted"/>
<dbReference type="InterPro" id="IPR045865">
    <property type="entry name" value="ACT-like_dom_sf"/>
</dbReference>
<name>A0A380H4Y4_9STAP</name>
<evidence type="ECO:0000313" key="2">
    <source>
        <dbReference type="EMBL" id="SUM70699.1"/>
    </source>
</evidence>
<protein>
    <submittedName>
        <fullName evidence="2">D-3-phosphoglycerate dehydrogenase</fullName>
        <ecNumber evidence="2">1.1.1.95</ecNumber>
    </submittedName>
</protein>
<sequence>MSVSEEIVEILTNGTVKHAVNAPKMDLNNVDENIKNFVDLSTTIGEFGIQLLDGTPSEIKITFAGNLVKNDTSLITRTIVSNILKEDLGNDVNIINALAILNQQGVTYNIEKQKKHSSFSNYIELELSNDNNQIKIGATVLAGFGPRIVRINNFSLDFKPNQYQIVTCHKDKPGIVDQTGNLLGNHGINIASMTLGHDDDEGGDALMILSIDQQASGEVINVLD</sequence>
<dbReference type="Gene3D" id="3.30.1330.90">
    <property type="entry name" value="D-3-phosphoglycerate dehydrogenase, domain 3"/>
    <property type="match status" value="1"/>
</dbReference>
<keyword evidence="2" id="KW-0560">Oxidoreductase</keyword>
<keyword evidence="3" id="KW-1185">Reference proteome</keyword>
<dbReference type="InterPro" id="IPR002912">
    <property type="entry name" value="ACT_dom"/>
</dbReference>
<dbReference type="InterPro" id="IPR045626">
    <property type="entry name" value="PGDH_ASB_dom"/>
</dbReference>
<dbReference type="GO" id="GO:0004617">
    <property type="term" value="F:phosphoglycerate dehydrogenase activity"/>
    <property type="evidence" value="ECO:0007669"/>
    <property type="project" value="UniProtKB-EC"/>
</dbReference>
<accession>A0A380H4Y4</accession>
<dbReference type="InterPro" id="IPR029009">
    <property type="entry name" value="ASB_dom_sf"/>
</dbReference>
<dbReference type="Gene3D" id="3.30.70.260">
    <property type="match status" value="1"/>
</dbReference>
<dbReference type="SUPFAM" id="SSF143548">
    <property type="entry name" value="Serine metabolism enzymes domain"/>
    <property type="match status" value="1"/>
</dbReference>